<dbReference type="Pfam" id="PF04082">
    <property type="entry name" value="Fungal_trans"/>
    <property type="match status" value="1"/>
</dbReference>
<dbReference type="CDD" id="cd12148">
    <property type="entry name" value="fungal_TF_MHR"/>
    <property type="match status" value="1"/>
</dbReference>
<name>K0KQZ4_WICCF</name>
<dbReference type="InterPro" id="IPR007219">
    <property type="entry name" value="XnlR_reg_dom"/>
</dbReference>
<keyword evidence="4" id="KW-0805">Transcription regulation</keyword>
<comment type="caution">
    <text evidence="9">The sequence shown here is derived from an EMBL/GenBank/DDBJ whole genome shotgun (WGS) entry which is preliminary data.</text>
</comment>
<sequence length="536" mass="61346">METACLNCRRSKRKCDKLIPSCSLCNKKGKKCIYDPIDGRKPATSEYTKALHKRIEALETALGVYTQGHGILETNIDPTLEAHSINYDQTTIHKPRFNFNIWINEGRKHLSINGQSSLRHSNNGSIILNHGLINQLNPKSEIYQKIKDIVDENHKEIFTWFFSTLQNTFPLVDEGLFFASLEDVIHEGTELGQYVSVSLINSIMSLYYLFQGQPNDFLKYKELCKKQLELELNNKSKIRVASVQTLLILSIICMNCGDETSGSQYLGRAIPLCYHMGLNSNHFDLVERGILSNREVELRKNVFKCCFLSDCINSTILGFPGLCSNVGAEERADELETYDGFNEINVFKEMLNFSKIECEIISKCYGGRLDNQGLVVSSSMLKCHEWKKNMKSCTRWKNNKSIPSWFLEISRLILILLIHKSHKLGPNNLNDSLTCLDQATTIIKLSLEYKLSDSFYLYKLIYSLYIANLNCLSQIQNDDLVIRKSAQKYLQKGIEIMINAGITRDLSRLYIKSLKYYNEEWYGIGANQGIFDIKTP</sequence>
<keyword evidence="5" id="KW-0238">DNA-binding</keyword>
<keyword evidence="6" id="KW-0804">Transcription</keyword>
<dbReference type="GO" id="GO:0005634">
    <property type="term" value="C:nucleus"/>
    <property type="evidence" value="ECO:0007669"/>
    <property type="project" value="UniProtKB-SubCell"/>
</dbReference>
<keyword evidence="3" id="KW-0862">Zinc</keyword>
<dbReference type="Pfam" id="PF00172">
    <property type="entry name" value="Zn_clus"/>
    <property type="match status" value="1"/>
</dbReference>
<evidence type="ECO:0000256" key="1">
    <source>
        <dbReference type="ARBA" id="ARBA00004123"/>
    </source>
</evidence>
<organism evidence="9 10">
    <name type="scientific">Wickerhamomyces ciferrii (strain ATCC 14091 / BCRC 22168 / CBS 111 / JCM 3599 / NBRC 0793 / NRRL Y-1031 F-60-10)</name>
    <name type="common">Yeast</name>
    <name type="synonym">Pichia ciferrii</name>
    <dbReference type="NCBI Taxonomy" id="1206466"/>
    <lineage>
        <taxon>Eukaryota</taxon>
        <taxon>Fungi</taxon>
        <taxon>Dikarya</taxon>
        <taxon>Ascomycota</taxon>
        <taxon>Saccharomycotina</taxon>
        <taxon>Saccharomycetes</taxon>
        <taxon>Phaffomycetales</taxon>
        <taxon>Wickerhamomycetaceae</taxon>
        <taxon>Wickerhamomyces</taxon>
    </lineage>
</organism>
<evidence type="ECO:0000256" key="3">
    <source>
        <dbReference type="ARBA" id="ARBA00022833"/>
    </source>
</evidence>
<dbReference type="STRING" id="1206466.K0KQZ4"/>
<dbReference type="InterPro" id="IPR036864">
    <property type="entry name" value="Zn2-C6_fun-type_DNA-bd_sf"/>
</dbReference>
<dbReference type="InterPro" id="IPR001138">
    <property type="entry name" value="Zn2Cys6_DnaBD"/>
</dbReference>
<dbReference type="PANTHER" id="PTHR31313:SF81">
    <property type="entry name" value="TY1 ENHANCER ACTIVATOR"/>
    <property type="match status" value="1"/>
</dbReference>
<accession>K0KQZ4</accession>
<keyword evidence="10" id="KW-1185">Reference proteome</keyword>
<dbReference type="SUPFAM" id="SSF57701">
    <property type="entry name" value="Zn2/Cys6 DNA-binding domain"/>
    <property type="match status" value="1"/>
</dbReference>
<evidence type="ECO:0000256" key="5">
    <source>
        <dbReference type="ARBA" id="ARBA00023125"/>
    </source>
</evidence>
<evidence type="ECO:0000313" key="10">
    <source>
        <dbReference type="Proteomes" id="UP000009328"/>
    </source>
</evidence>
<gene>
    <name evidence="9" type="ORF">BN7_3257</name>
</gene>
<dbReference type="PANTHER" id="PTHR31313">
    <property type="entry name" value="TY1 ENHANCER ACTIVATOR"/>
    <property type="match status" value="1"/>
</dbReference>
<dbReference type="CDD" id="cd00067">
    <property type="entry name" value="GAL4"/>
    <property type="match status" value="1"/>
</dbReference>
<dbReference type="PROSITE" id="PS50048">
    <property type="entry name" value="ZN2_CY6_FUNGAL_2"/>
    <property type="match status" value="1"/>
</dbReference>
<keyword evidence="2" id="KW-0479">Metal-binding</keyword>
<evidence type="ECO:0000313" key="9">
    <source>
        <dbReference type="EMBL" id="CCH43703.1"/>
    </source>
</evidence>
<keyword evidence="7" id="KW-0539">Nucleus</keyword>
<evidence type="ECO:0000256" key="2">
    <source>
        <dbReference type="ARBA" id="ARBA00022723"/>
    </source>
</evidence>
<evidence type="ECO:0000259" key="8">
    <source>
        <dbReference type="PROSITE" id="PS50048"/>
    </source>
</evidence>
<dbReference type="InParanoid" id="K0KQZ4"/>
<protein>
    <submittedName>
        <fullName evidence="9">Transcriptional regulatory protein</fullName>
    </submittedName>
</protein>
<dbReference type="InterPro" id="IPR051615">
    <property type="entry name" value="Transcr_Regulatory_Elem"/>
</dbReference>
<evidence type="ECO:0000256" key="6">
    <source>
        <dbReference type="ARBA" id="ARBA00023163"/>
    </source>
</evidence>
<dbReference type="GO" id="GO:0000981">
    <property type="term" value="F:DNA-binding transcription factor activity, RNA polymerase II-specific"/>
    <property type="evidence" value="ECO:0007669"/>
    <property type="project" value="InterPro"/>
</dbReference>
<dbReference type="AlphaFoldDB" id="K0KQZ4"/>
<comment type="subcellular location">
    <subcellularLocation>
        <location evidence="1">Nucleus</location>
    </subcellularLocation>
</comment>
<dbReference type="GO" id="GO:0006351">
    <property type="term" value="P:DNA-templated transcription"/>
    <property type="evidence" value="ECO:0007669"/>
    <property type="project" value="InterPro"/>
</dbReference>
<evidence type="ECO:0000256" key="7">
    <source>
        <dbReference type="ARBA" id="ARBA00023242"/>
    </source>
</evidence>
<dbReference type="PROSITE" id="PS00463">
    <property type="entry name" value="ZN2_CY6_FUNGAL_1"/>
    <property type="match status" value="1"/>
</dbReference>
<evidence type="ECO:0000256" key="4">
    <source>
        <dbReference type="ARBA" id="ARBA00023015"/>
    </source>
</evidence>
<proteinExistence type="predicted"/>
<feature type="domain" description="Zn(2)-C6 fungal-type" evidence="8">
    <location>
        <begin position="4"/>
        <end position="34"/>
    </location>
</feature>
<dbReference type="HOGENOM" id="CLU_508259_0_0_1"/>
<dbReference type="GO" id="GO:0003677">
    <property type="term" value="F:DNA binding"/>
    <property type="evidence" value="ECO:0007669"/>
    <property type="project" value="UniProtKB-KW"/>
</dbReference>
<dbReference type="Proteomes" id="UP000009328">
    <property type="component" value="Unassembled WGS sequence"/>
</dbReference>
<dbReference type="EMBL" id="CAIF01000088">
    <property type="protein sequence ID" value="CCH43703.1"/>
    <property type="molecule type" value="Genomic_DNA"/>
</dbReference>
<dbReference type="GO" id="GO:0008270">
    <property type="term" value="F:zinc ion binding"/>
    <property type="evidence" value="ECO:0007669"/>
    <property type="project" value="InterPro"/>
</dbReference>
<reference evidence="9 10" key="1">
    <citation type="journal article" date="2012" name="Eukaryot. Cell">
        <title>Draft genome sequence of Wickerhamomyces ciferrii NRRL Y-1031 F-60-10.</title>
        <authorList>
            <person name="Schneider J."/>
            <person name="Andrea H."/>
            <person name="Blom J."/>
            <person name="Jaenicke S."/>
            <person name="Ruckert C."/>
            <person name="Schorsch C."/>
            <person name="Szczepanowski R."/>
            <person name="Farwick M."/>
            <person name="Goesmann A."/>
            <person name="Puhler A."/>
            <person name="Schaffer S."/>
            <person name="Tauch A."/>
            <person name="Kohler T."/>
            <person name="Brinkrolf K."/>
        </authorList>
    </citation>
    <scope>NUCLEOTIDE SEQUENCE [LARGE SCALE GENOMIC DNA]</scope>
    <source>
        <strain evidence="10">ATCC 14091 / BCRC 22168 / CBS 111 / JCM 3599 / NBRC 0793 / NRRL Y-1031 F-60-10</strain>
    </source>
</reference>
<dbReference type="SMART" id="SM00066">
    <property type="entry name" value="GAL4"/>
    <property type="match status" value="1"/>
</dbReference>
<dbReference type="Gene3D" id="4.10.240.10">
    <property type="entry name" value="Zn(2)-C6 fungal-type DNA-binding domain"/>
    <property type="match status" value="1"/>
</dbReference>